<gene>
    <name evidence="7" type="ORF">EV690_1773</name>
</gene>
<feature type="transmembrane region" description="Helical" evidence="6">
    <location>
        <begin position="241"/>
        <end position="258"/>
    </location>
</feature>
<dbReference type="EMBL" id="SMGD01000012">
    <property type="protein sequence ID" value="TCK58068.1"/>
    <property type="molecule type" value="Genomic_DNA"/>
</dbReference>
<dbReference type="PANTHER" id="PTHR43483">
    <property type="entry name" value="MEMBRANE TRANSPORTER PROTEIN HI_0806-RELATED"/>
    <property type="match status" value="1"/>
</dbReference>
<dbReference type="PANTHER" id="PTHR43483:SF3">
    <property type="entry name" value="MEMBRANE TRANSPORTER PROTEIN HI_0806-RELATED"/>
    <property type="match status" value="1"/>
</dbReference>
<evidence type="ECO:0000256" key="4">
    <source>
        <dbReference type="ARBA" id="ARBA00022989"/>
    </source>
</evidence>
<dbReference type="GO" id="GO:0005886">
    <property type="term" value="C:plasma membrane"/>
    <property type="evidence" value="ECO:0007669"/>
    <property type="project" value="UniProtKB-SubCell"/>
</dbReference>
<keyword evidence="6" id="KW-1003">Cell membrane</keyword>
<dbReference type="AlphaFoldDB" id="A0A4R1K224"/>
<reference evidence="7 8" key="1">
    <citation type="submission" date="2019-03" db="EMBL/GenBank/DDBJ databases">
        <title>Genomic Encyclopedia of Type Strains, Phase IV (KMG-IV): sequencing the most valuable type-strain genomes for metagenomic binning, comparative biology and taxonomic classification.</title>
        <authorList>
            <person name="Goeker M."/>
        </authorList>
    </citation>
    <scope>NUCLEOTIDE SEQUENCE [LARGE SCALE GENOMIC DNA]</scope>
    <source>
        <strain evidence="7 8">DSM 18577</strain>
    </source>
</reference>
<comment type="subcellular location">
    <subcellularLocation>
        <location evidence="6">Cell membrane</location>
        <topology evidence="6">Multi-pass membrane protein</topology>
    </subcellularLocation>
    <subcellularLocation>
        <location evidence="1">Membrane</location>
        <topology evidence="1">Multi-pass membrane protein</topology>
    </subcellularLocation>
</comment>
<feature type="transmembrane region" description="Helical" evidence="6">
    <location>
        <begin position="85"/>
        <end position="102"/>
    </location>
</feature>
<sequence>MMSIILFVFSGFCCGILSRLYGLGGGLVINPTLLYILPLVGIPNDDVYQITISTTLTIMLVNSAINGRQSLKKENVPNDVILHPILYILLGCLLGCIFIIYINKNIGMIFFVIFVTIINLSNYMKSSKFPRVKSLAIRSVICGVISSWVGGGSSLMMYSYLQREKSFSSRLSSIICNRYNVVIAIFCISVYHLLSGNIVIQHVFFNVYIDAVIYILMGSIMGSYFATWLESKPFMLYKNTFYKLILMVINIAVIYKLATLY</sequence>
<evidence type="ECO:0000313" key="7">
    <source>
        <dbReference type="EMBL" id="TCK58068.1"/>
    </source>
</evidence>
<protein>
    <recommendedName>
        <fullName evidence="6">Probable membrane transporter protein</fullName>
    </recommendedName>
</protein>
<dbReference type="Proteomes" id="UP000295565">
    <property type="component" value="Unassembled WGS sequence"/>
</dbReference>
<accession>A0A4R1K224</accession>
<keyword evidence="3 6" id="KW-0812">Transmembrane</keyword>
<keyword evidence="8" id="KW-1185">Reference proteome</keyword>
<name>A0A4R1K224_9GAMM</name>
<evidence type="ECO:0000256" key="5">
    <source>
        <dbReference type="ARBA" id="ARBA00023136"/>
    </source>
</evidence>
<dbReference type="InterPro" id="IPR002781">
    <property type="entry name" value="TM_pro_TauE-like"/>
</dbReference>
<dbReference type="Pfam" id="PF01925">
    <property type="entry name" value="TauE"/>
    <property type="match status" value="1"/>
</dbReference>
<keyword evidence="5 6" id="KW-0472">Membrane</keyword>
<feature type="transmembrane region" description="Helical" evidence="6">
    <location>
        <begin position="207"/>
        <end position="229"/>
    </location>
</feature>
<comment type="similarity">
    <text evidence="2 6">Belongs to the 4-toluene sulfonate uptake permease (TSUP) (TC 2.A.102) family.</text>
</comment>
<evidence type="ECO:0000313" key="8">
    <source>
        <dbReference type="Proteomes" id="UP000295565"/>
    </source>
</evidence>
<feature type="transmembrane region" description="Helical" evidence="6">
    <location>
        <begin position="181"/>
        <end position="200"/>
    </location>
</feature>
<keyword evidence="4 6" id="KW-1133">Transmembrane helix</keyword>
<feature type="transmembrane region" description="Helical" evidence="6">
    <location>
        <begin position="46"/>
        <end position="65"/>
    </location>
</feature>
<organism evidence="7 8">
    <name type="scientific">Celerinatantimonas diazotrophica</name>
    <dbReference type="NCBI Taxonomy" id="412034"/>
    <lineage>
        <taxon>Bacteria</taxon>
        <taxon>Pseudomonadati</taxon>
        <taxon>Pseudomonadota</taxon>
        <taxon>Gammaproteobacteria</taxon>
        <taxon>Celerinatantimonadaceae</taxon>
        <taxon>Celerinatantimonas</taxon>
    </lineage>
</organism>
<evidence type="ECO:0000256" key="2">
    <source>
        <dbReference type="ARBA" id="ARBA00009142"/>
    </source>
</evidence>
<evidence type="ECO:0000256" key="3">
    <source>
        <dbReference type="ARBA" id="ARBA00022692"/>
    </source>
</evidence>
<evidence type="ECO:0000256" key="6">
    <source>
        <dbReference type="RuleBase" id="RU363041"/>
    </source>
</evidence>
<comment type="caution">
    <text evidence="7">The sequence shown here is derived from an EMBL/GenBank/DDBJ whole genome shotgun (WGS) entry which is preliminary data.</text>
</comment>
<feature type="transmembrane region" description="Helical" evidence="6">
    <location>
        <begin position="108"/>
        <end position="124"/>
    </location>
</feature>
<evidence type="ECO:0000256" key="1">
    <source>
        <dbReference type="ARBA" id="ARBA00004141"/>
    </source>
</evidence>
<proteinExistence type="inferred from homology"/>
<feature type="transmembrane region" description="Helical" evidence="6">
    <location>
        <begin position="136"/>
        <end position="161"/>
    </location>
</feature>
<dbReference type="RefSeq" id="WP_131912580.1">
    <property type="nucleotide sequence ID" value="NZ_OU594967.1"/>
</dbReference>